<evidence type="ECO:0000313" key="2">
    <source>
        <dbReference type="Proteomes" id="UP000070501"/>
    </source>
</evidence>
<accession>A0A136J161</accession>
<gene>
    <name evidence="1" type="ORF">Micbo1qcDRAFT_68104</name>
</gene>
<dbReference type="Proteomes" id="UP000070501">
    <property type="component" value="Unassembled WGS sequence"/>
</dbReference>
<keyword evidence="2" id="KW-1185">Reference proteome</keyword>
<dbReference type="EMBL" id="KQ964251">
    <property type="protein sequence ID" value="KXJ90928.1"/>
    <property type="molecule type" value="Genomic_DNA"/>
</dbReference>
<dbReference type="InParanoid" id="A0A136J161"/>
<name>A0A136J161_9PEZI</name>
<proteinExistence type="predicted"/>
<protein>
    <submittedName>
        <fullName evidence="1">Uncharacterized protein</fullName>
    </submittedName>
</protein>
<reference evidence="2" key="1">
    <citation type="submission" date="2016-02" db="EMBL/GenBank/DDBJ databases">
        <title>Draft genome sequence of Microdochium bolleyi, a fungal endophyte of beachgrass.</title>
        <authorList>
            <consortium name="DOE Joint Genome Institute"/>
            <person name="David A.S."/>
            <person name="May G."/>
            <person name="Haridas S."/>
            <person name="Lim J."/>
            <person name="Wang M."/>
            <person name="Labutti K."/>
            <person name="Lipzen A."/>
            <person name="Barry K."/>
            <person name="Grigoriev I.V."/>
        </authorList>
    </citation>
    <scope>NUCLEOTIDE SEQUENCE [LARGE SCALE GENOMIC DNA]</scope>
    <source>
        <strain evidence="2">J235TASD1</strain>
    </source>
</reference>
<sequence>MIILLQHVVIMSPAASSPREPPHGLRAGLAQAHSTRSICALDVHILRSQRGRPVAHDHNIPPILTLPSARSSFFPSSVLFFPLGIDIVQPNFFVPPVLLFAPSLPFSSLAFLPLPIISRWPARSPSSFSVRAVSPPAYFFCSLSALVVRLDLATLAPRRCCGLFRPPAVADTAGRTEAFLIAPWAIVLVRVFIGGDCDKLRVCWAGARMLTSLRYCDDENCGNCRRTSAVSSRLLTAGK</sequence>
<evidence type="ECO:0000313" key="1">
    <source>
        <dbReference type="EMBL" id="KXJ90928.1"/>
    </source>
</evidence>
<dbReference type="AlphaFoldDB" id="A0A136J161"/>
<organism evidence="1 2">
    <name type="scientific">Microdochium bolleyi</name>
    <dbReference type="NCBI Taxonomy" id="196109"/>
    <lineage>
        <taxon>Eukaryota</taxon>
        <taxon>Fungi</taxon>
        <taxon>Dikarya</taxon>
        <taxon>Ascomycota</taxon>
        <taxon>Pezizomycotina</taxon>
        <taxon>Sordariomycetes</taxon>
        <taxon>Xylariomycetidae</taxon>
        <taxon>Xylariales</taxon>
        <taxon>Microdochiaceae</taxon>
        <taxon>Microdochium</taxon>
    </lineage>
</organism>